<name>W6M8S0_9GAMM</name>
<dbReference type="Proteomes" id="UP000035760">
    <property type="component" value="Unassembled WGS sequence"/>
</dbReference>
<comment type="caution">
    <text evidence="2">The sequence shown here is derived from an EMBL/GenBank/DDBJ whole genome shotgun (WGS) entry which is preliminary data.</text>
</comment>
<gene>
    <name evidence="2" type="ORF">BN873_380036</name>
</gene>
<dbReference type="EMBL" id="CBTJ020000045">
    <property type="protein sequence ID" value="CDI03054.1"/>
    <property type="molecule type" value="Genomic_DNA"/>
</dbReference>
<dbReference type="AlphaFoldDB" id="W6M8S0"/>
<feature type="region of interest" description="Disordered" evidence="1">
    <location>
        <begin position="1"/>
        <end position="33"/>
    </location>
</feature>
<proteinExistence type="predicted"/>
<protein>
    <submittedName>
        <fullName evidence="2">Uncharacterized protein</fullName>
    </submittedName>
</protein>
<reference evidence="2" key="2">
    <citation type="submission" date="2014-03" db="EMBL/GenBank/DDBJ databases">
        <title>Candidatus Competibacter-lineage genomes retrieved from metagenomes reveal functional metabolic diversity.</title>
        <authorList>
            <person name="McIlroy S.J."/>
            <person name="Albertsen M."/>
            <person name="Andresen E.K."/>
            <person name="Saunders A.M."/>
            <person name="Kristiansen R."/>
            <person name="Stokholm-Bjerregaard M."/>
            <person name="Nielsen K.L."/>
            <person name="Nielsen P.H."/>
        </authorList>
    </citation>
    <scope>NUCLEOTIDE SEQUENCE</scope>
    <source>
        <strain evidence="2">Run_A_D11</strain>
    </source>
</reference>
<evidence type="ECO:0000256" key="1">
    <source>
        <dbReference type="SAM" id="MobiDB-lite"/>
    </source>
</evidence>
<organism evidence="2 3">
    <name type="scientific">Candidatus Competibacter denitrificans Run_A_D11</name>
    <dbReference type="NCBI Taxonomy" id="1400863"/>
    <lineage>
        <taxon>Bacteria</taxon>
        <taxon>Pseudomonadati</taxon>
        <taxon>Pseudomonadota</taxon>
        <taxon>Gammaproteobacteria</taxon>
        <taxon>Candidatus Competibacteraceae</taxon>
        <taxon>Candidatus Competibacter</taxon>
    </lineage>
</organism>
<sequence>MSSRLAAGRNSALVARPPPNVPSAASEHWPWERPPETSPVIAVESPILLSGACHRAHWLADRTSFVKLPSILTKGGAEPTRRAAPDPCS</sequence>
<keyword evidence="3" id="KW-1185">Reference proteome</keyword>
<evidence type="ECO:0000313" key="3">
    <source>
        <dbReference type="Proteomes" id="UP000035760"/>
    </source>
</evidence>
<reference evidence="2" key="1">
    <citation type="submission" date="2013-07" db="EMBL/GenBank/DDBJ databases">
        <authorList>
            <person name="McIlroy S."/>
        </authorList>
    </citation>
    <scope>NUCLEOTIDE SEQUENCE [LARGE SCALE GENOMIC DNA]</scope>
    <source>
        <strain evidence="2">Run_A_D11</strain>
    </source>
</reference>
<dbReference type="STRING" id="1400863.BN873_380036"/>
<accession>W6M8S0</accession>
<evidence type="ECO:0000313" key="2">
    <source>
        <dbReference type="EMBL" id="CDI03054.1"/>
    </source>
</evidence>